<feature type="transmembrane region" description="Helical" evidence="1">
    <location>
        <begin position="73"/>
        <end position="96"/>
    </location>
</feature>
<dbReference type="PANTHER" id="PTHR40761">
    <property type="entry name" value="CONSERVED INTEGRAL MEMBRANE ALANINE VALINE AND LEUCINE RICH PROTEIN-RELATED"/>
    <property type="match status" value="1"/>
</dbReference>
<keyword evidence="3" id="KW-1185">Reference proteome</keyword>
<evidence type="ECO:0000313" key="3">
    <source>
        <dbReference type="Proteomes" id="UP000535890"/>
    </source>
</evidence>
<keyword evidence="1" id="KW-0472">Membrane</keyword>
<reference evidence="2 3" key="1">
    <citation type="submission" date="2020-07" db="EMBL/GenBank/DDBJ databases">
        <title>Sequencing the genomes of 1000 actinobacteria strains.</title>
        <authorList>
            <person name="Klenk H.-P."/>
        </authorList>
    </citation>
    <scope>NUCLEOTIDE SEQUENCE [LARGE SCALE GENOMIC DNA]</scope>
    <source>
        <strain evidence="2 3">DSM 45772</strain>
    </source>
</reference>
<dbReference type="RefSeq" id="WP_179796037.1">
    <property type="nucleotide sequence ID" value="NZ_BAABHP010000027.1"/>
</dbReference>
<dbReference type="EMBL" id="JACCBN010000001">
    <property type="protein sequence ID" value="NYD38619.1"/>
    <property type="molecule type" value="Genomic_DNA"/>
</dbReference>
<dbReference type="InterPro" id="IPR037185">
    <property type="entry name" value="EmrE-like"/>
</dbReference>
<evidence type="ECO:0000313" key="2">
    <source>
        <dbReference type="EMBL" id="NYD38619.1"/>
    </source>
</evidence>
<feature type="transmembrane region" description="Helical" evidence="1">
    <location>
        <begin position="190"/>
        <end position="212"/>
    </location>
</feature>
<keyword evidence="1" id="KW-1133">Transmembrane helix</keyword>
<keyword evidence="1" id="KW-0812">Transmembrane</keyword>
<dbReference type="SUPFAM" id="SSF103481">
    <property type="entry name" value="Multidrug resistance efflux transporter EmrE"/>
    <property type="match status" value="1"/>
</dbReference>
<dbReference type="AlphaFoldDB" id="A0A7Y9J8N5"/>
<proteinExistence type="predicted"/>
<feature type="transmembrane region" description="Helical" evidence="1">
    <location>
        <begin position="224"/>
        <end position="247"/>
    </location>
</feature>
<organism evidence="2 3">
    <name type="scientific">Actinomycetospora corticicola</name>
    <dbReference type="NCBI Taxonomy" id="663602"/>
    <lineage>
        <taxon>Bacteria</taxon>
        <taxon>Bacillati</taxon>
        <taxon>Actinomycetota</taxon>
        <taxon>Actinomycetes</taxon>
        <taxon>Pseudonocardiales</taxon>
        <taxon>Pseudonocardiaceae</taxon>
        <taxon>Actinomycetospora</taxon>
    </lineage>
</organism>
<feature type="transmembrane region" description="Helical" evidence="1">
    <location>
        <begin position="164"/>
        <end position="184"/>
    </location>
</feature>
<dbReference type="NCBIfam" id="NF038012">
    <property type="entry name" value="DMT_1"/>
    <property type="match status" value="1"/>
</dbReference>
<gene>
    <name evidence="2" type="ORF">BJ983_004721</name>
</gene>
<accession>A0A7Y9J8N5</accession>
<feature type="transmembrane region" description="Helical" evidence="1">
    <location>
        <begin position="133"/>
        <end position="152"/>
    </location>
</feature>
<sequence>MSPAIALLAALVGAAGISTGTVLQQRAGQEIDEPGSTRELLARVLRRRRWWLGQAVIATGFGSYAYALHIGPIALVQPVLVTGLVFGTIASAALAGRRLDRRLLGTSVVCVVGLAAFLAIAHPQAPAVMPIPAVTPLVVVGLLAGGVGLLGLRGDGWSEPLRAALLALATGGFYGLTATLFATALAASNLVAAVISWPFAAALVTSLCGWVFSQRALHLGRLNAPVNAVIGTTDPAVAVTLGVLVLGEWVRTSPLALVGQVVAAAVVVAGTVAITRQSAALLDTARAGSGSASGDRAPAWG</sequence>
<comment type="caution">
    <text evidence="2">The sequence shown here is derived from an EMBL/GenBank/DDBJ whole genome shotgun (WGS) entry which is preliminary data.</text>
</comment>
<protein>
    <submittedName>
        <fullName evidence="2">Putative membrane protein</fullName>
    </submittedName>
</protein>
<dbReference type="Proteomes" id="UP000535890">
    <property type="component" value="Unassembled WGS sequence"/>
</dbReference>
<dbReference type="PANTHER" id="PTHR40761:SF1">
    <property type="entry name" value="CONSERVED INTEGRAL MEMBRANE ALANINE VALINE AND LEUCINE RICH PROTEIN-RELATED"/>
    <property type="match status" value="1"/>
</dbReference>
<evidence type="ECO:0000256" key="1">
    <source>
        <dbReference type="SAM" id="Phobius"/>
    </source>
</evidence>
<feature type="transmembrane region" description="Helical" evidence="1">
    <location>
        <begin position="103"/>
        <end position="121"/>
    </location>
</feature>
<feature type="transmembrane region" description="Helical" evidence="1">
    <location>
        <begin position="253"/>
        <end position="274"/>
    </location>
</feature>
<name>A0A7Y9J8N5_9PSEU</name>